<keyword evidence="3" id="KW-0227">DNA damage</keyword>
<dbReference type="GO" id="GO:0016604">
    <property type="term" value="C:nuclear body"/>
    <property type="evidence" value="ECO:0007669"/>
    <property type="project" value="TreeGrafter"/>
</dbReference>
<dbReference type="EMBL" id="CAKOFQ010007057">
    <property type="protein sequence ID" value="CAH1989123.1"/>
    <property type="molecule type" value="Genomic_DNA"/>
</dbReference>
<evidence type="ECO:0000256" key="1">
    <source>
        <dbReference type="ARBA" id="ARBA00004123"/>
    </source>
</evidence>
<proteinExistence type="predicted"/>
<accession>A0A9P0PLU5</accession>
<keyword evidence="2" id="KW-0963">Cytoplasm</keyword>
<keyword evidence="8" id="KW-1185">Reference proteome</keyword>
<evidence type="ECO:0000256" key="5">
    <source>
        <dbReference type="ARBA" id="ARBA00023242"/>
    </source>
</evidence>
<evidence type="ECO:0000313" key="7">
    <source>
        <dbReference type="EMBL" id="CAH1989123.1"/>
    </source>
</evidence>
<dbReference type="Proteomes" id="UP001152888">
    <property type="component" value="Unassembled WGS sequence"/>
</dbReference>
<name>A0A9P0PLU5_ACAOB</name>
<dbReference type="PANTHER" id="PTHR15660:SF1">
    <property type="entry name" value="BRISC AND BRCA1-A COMPLEX MEMBER 1"/>
    <property type="match status" value="1"/>
</dbReference>
<dbReference type="GO" id="GO:0070552">
    <property type="term" value="C:BRISC complex"/>
    <property type="evidence" value="ECO:0007669"/>
    <property type="project" value="InterPro"/>
</dbReference>
<sequence>MAERIIPIQIEGENEQKENDGINGDDQTASKTLESSSIKPDKPNIQIRRTLKKSQQEEKLQEFDLFEKCCKINLPNANVQEKIILVIDRAQDENPTPFKAKNQTLSPLSMLRRALHIFLELKHDINSNHEFALMTLNENGTSWVTDFSSDIKKLHNAIDQISGCEVEDTFSLDGLFEQIFEKATVCAPKEDEKPNFVVRTIVCWGRSYTLPHIEEAESFSKLLKNPYFICDILITHEPVDPGNHSEKIINILINLIQDIGHKSSYFFPVGRDTARLHLCMARLLGHPSQRPAQKLVSKPEL</sequence>
<evidence type="ECO:0000256" key="6">
    <source>
        <dbReference type="SAM" id="MobiDB-lite"/>
    </source>
</evidence>
<dbReference type="GO" id="GO:0007095">
    <property type="term" value="P:mitotic G2 DNA damage checkpoint signaling"/>
    <property type="evidence" value="ECO:0007669"/>
    <property type="project" value="TreeGrafter"/>
</dbReference>
<dbReference type="GO" id="GO:0070531">
    <property type="term" value="C:BRCA1-A complex"/>
    <property type="evidence" value="ECO:0007669"/>
    <property type="project" value="InterPro"/>
</dbReference>
<feature type="region of interest" description="Disordered" evidence="6">
    <location>
        <begin position="1"/>
        <end position="44"/>
    </location>
</feature>
<comment type="caution">
    <text evidence="7">The sequence shown here is derived from an EMBL/GenBank/DDBJ whole genome shotgun (WGS) entry which is preliminary data.</text>
</comment>
<protein>
    <recommendedName>
        <fullName evidence="9">BRISC and BRCA1-A complex member 1</fullName>
    </recommendedName>
</protein>
<reference evidence="7" key="1">
    <citation type="submission" date="2022-03" db="EMBL/GenBank/DDBJ databases">
        <authorList>
            <person name="Sayadi A."/>
        </authorList>
    </citation>
    <scope>NUCLEOTIDE SEQUENCE</scope>
</reference>
<evidence type="ECO:0000256" key="4">
    <source>
        <dbReference type="ARBA" id="ARBA00023204"/>
    </source>
</evidence>
<evidence type="ECO:0000313" key="8">
    <source>
        <dbReference type="Proteomes" id="UP001152888"/>
    </source>
</evidence>
<organism evidence="7 8">
    <name type="scientific">Acanthoscelides obtectus</name>
    <name type="common">Bean weevil</name>
    <name type="synonym">Bruchus obtectus</name>
    <dbReference type="NCBI Taxonomy" id="200917"/>
    <lineage>
        <taxon>Eukaryota</taxon>
        <taxon>Metazoa</taxon>
        <taxon>Ecdysozoa</taxon>
        <taxon>Arthropoda</taxon>
        <taxon>Hexapoda</taxon>
        <taxon>Insecta</taxon>
        <taxon>Pterygota</taxon>
        <taxon>Neoptera</taxon>
        <taxon>Endopterygota</taxon>
        <taxon>Coleoptera</taxon>
        <taxon>Polyphaga</taxon>
        <taxon>Cucujiformia</taxon>
        <taxon>Chrysomeloidea</taxon>
        <taxon>Chrysomelidae</taxon>
        <taxon>Bruchinae</taxon>
        <taxon>Bruchini</taxon>
        <taxon>Acanthoscelides</taxon>
    </lineage>
</organism>
<keyword evidence="5" id="KW-0539">Nucleus</keyword>
<dbReference type="GO" id="GO:0045739">
    <property type="term" value="P:positive regulation of DNA repair"/>
    <property type="evidence" value="ECO:0007669"/>
    <property type="project" value="InterPro"/>
</dbReference>
<dbReference type="InterPro" id="IPR026126">
    <property type="entry name" value="BABAM1"/>
</dbReference>
<comment type="subcellular location">
    <subcellularLocation>
        <location evidence="1">Nucleus</location>
    </subcellularLocation>
</comment>
<dbReference type="OrthoDB" id="547311at2759"/>
<evidence type="ECO:0000256" key="2">
    <source>
        <dbReference type="ARBA" id="ARBA00022490"/>
    </source>
</evidence>
<evidence type="ECO:0000256" key="3">
    <source>
        <dbReference type="ARBA" id="ARBA00022763"/>
    </source>
</evidence>
<keyword evidence="4" id="KW-0234">DNA repair</keyword>
<dbReference type="AlphaFoldDB" id="A0A9P0PLU5"/>
<dbReference type="GO" id="GO:0006302">
    <property type="term" value="P:double-strand break repair"/>
    <property type="evidence" value="ECO:0007669"/>
    <property type="project" value="TreeGrafter"/>
</dbReference>
<dbReference type="CDD" id="cd21502">
    <property type="entry name" value="vWA_BABAM1"/>
    <property type="match status" value="1"/>
</dbReference>
<evidence type="ECO:0008006" key="9">
    <source>
        <dbReference type="Google" id="ProtNLM"/>
    </source>
</evidence>
<dbReference type="PANTHER" id="PTHR15660">
    <property type="entry name" value="BRISC AND BRCA1-A COMPLEX MEMBER 1"/>
    <property type="match status" value="1"/>
</dbReference>
<gene>
    <name evidence="7" type="ORF">ACAOBT_LOCUS18856</name>
</gene>
<feature type="compositionally biased region" description="Polar residues" evidence="6">
    <location>
        <begin position="25"/>
        <end position="38"/>
    </location>
</feature>